<evidence type="ECO:0000313" key="2">
    <source>
        <dbReference type="Proteomes" id="UP000789396"/>
    </source>
</evidence>
<reference evidence="1" key="1">
    <citation type="submission" date="2021-06" db="EMBL/GenBank/DDBJ databases">
        <authorList>
            <person name="Kallberg Y."/>
            <person name="Tangrot J."/>
            <person name="Rosling A."/>
        </authorList>
    </citation>
    <scope>NUCLEOTIDE SEQUENCE</scope>
    <source>
        <strain evidence="1">IN212</strain>
    </source>
</reference>
<feature type="non-terminal residue" evidence="1">
    <location>
        <position position="1"/>
    </location>
</feature>
<dbReference type="EMBL" id="CAJVPZ010022370">
    <property type="protein sequence ID" value="CAG8711360.1"/>
    <property type="molecule type" value="Genomic_DNA"/>
</dbReference>
<proteinExistence type="predicted"/>
<protein>
    <submittedName>
        <fullName evidence="1">7170_t:CDS:1</fullName>
    </submittedName>
</protein>
<name>A0A9N9HY64_9GLOM</name>
<dbReference type="AlphaFoldDB" id="A0A9N9HY64"/>
<accession>A0A9N9HY64</accession>
<organism evidence="1 2">
    <name type="scientific">Racocetra fulgida</name>
    <dbReference type="NCBI Taxonomy" id="60492"/>
    <lineage>
        <taxon>Eukaryota</taxon>
        <taxon>Fungi</taxon>
        <taxon>Fungi incertae sedis</taxon>
        <taxon>Mucoromycota</taxon>
        <taxon>Glomeromycotina</taxon>
        <taxon>Glomeromycetes</taxon>
        <taxon>Diversisporales</taxon>
        <taxon>Gigasporaceae</taxon>
        <taxon>Racocetra</taxon>
    </lineage>
</organism>
<sequence length="132" mass="15453">AKYCDSSVPNYEVENADESVNENADESENYITFEEKIYTTDKFIEFLKKDTHYIDDDFSHQFENICEDIRALQRNIKDVKYGRDHNIYGGVHCIDGVWADDSHQNLCRNSFSFQIRAEYKKSSKNSTKISTL</sequence>
<comment type="caution">
    <text evidence="1">The sequence shown here is derived from an EMBL/GenBank/DDBJ whole genome shotgun (WGS) entry which is preliminary data.</text>
</comment>
<gene>
    <name evidence="1" type="ORF">RFULGI_LOCUS10867</name>
</gene>
<keyword evidence="2" id="KW-1185">Reference proteome</keyword>
<dbReference type="Proteomes" id="UP000789396">
    <property type="component" value="Unassembled WGS sequence"/>
</dbReference>
<evidence type="ECO:0000313" key="1">
    <source>
        <dbReference type="EMBL" id="CAG8711360.1"/>
    </source>
</evidence>